<organism evidence="3">
    <name type="scientific">bioreactor metagenome</name>
    <dbReference type="NCBI Taxonomy" id="1076179"/>
    <lineage>
        <taxon>unclassified sequences</taxon>
        <taxon>metagenomes</taxon>
        <taxon>ecological metagenomes</taxon>
    </lineage>
</organism>
<dbReference type="Pfam" id="PF03968">
    <property type="entry name" value="LptD_N"/>
    <property type="match status" value="1"/>
</dbReference>
<evidence type="ECO:0000313" key="3">
    <source>
        <dbReference type="EMBL" id="MPM72310.1"/>
    </source>
</evidence>
<name>A0A645C3G3_9ZZZZ</name>
<evidence type="ECO:0000259" key="2">
    <source>
        <dbReference type="Pfam" id="PF03968"/>
    </source>
</evidence>
<gene>
    <name evidence="3" type="primary">lptD_33</name>
    <name evidence="3" type="ORF">SDC9_119283</name>
</gene>
<dbReference type="AlphaFoldDB" id="A0A645C3G3"/>
<dbReference type="Gene3D" id="2.60.450.10">
    <property type="entry name" value="Lipopolysaccharide (LPS) transport protein A like domain"/>
    <property type="match status" value="1"/>
</dbReference>
<dbReference type="EMBL" id="VSSQ01024669">
    <property type="protein sequence ID" value="MPM72310.1"/>
    <property type="molecule type" value="Genomic_DNA"/>
</dbReference>
<evidence type="ECO:0000256" key="1">
    <source>
        <dbReference type="SAM" id="MobiDB-lite"/>
    </source>
</evidence>
<feature type="region of interest" description="Disordered" evidence="1">
    <location>
        <begin position="225"/>
        <end position="258"/>
    </location>
</feature>
<proteinExistence type="predicted"/>
<dbReference type="InterPro" id="IPR005653">
    <property type="entry name" value="OstA-like_N"/>
</dbReference>
<feature type="domain" description="Organic solvent tolerance-like N-terminal" evidence="2">
    <location>
        <begin position="137"/>
        <end position="230"/>
    </location>
</feature>
<reference evidence="3" key="1">
    <citation type="submission" date="2019-08" db="EMBL/GenBank/DDBJ databases">
        <authorList>
            <person name="Kucharzyk K."/>
            <person name="Murdoch R.W."/>
            <person name="Higgins S."/>
            <person name="Loffler F."/>
        </authorList>
    </citation>
    <scope>NUCLEOTIDE SEQUENCE</scope>
</reference>
<comment type="caution">
    <text evidence="3">The sequence shown here is derived from an EMBL/GenBank/DDBJ whole genome shotgun (WGS) entry which is preliminary data.</text>
</comment>
<protein>
    <submittedName>
        <fullName evidence="3">LPS-assembly protein LptD</fullName>
    </submittedName>
</protein>
<sequence length="258" mass="28033">MKKSLRHVKILTILALLCICAGTLWAVEAHVTADSMVYHSRTGDFTADGNVRIQRVDLLIMAPTGKGNLDNRHVTLLGGVHITGKWEQEPVDLKSTTLEGDLSENGWYSLLGGVSGYIGPRSVEAQELKVSKTAFEAEKVKKFEDSQQKMFLSASSIKGKIKNGETSDIQASGNVVIIITGTDGQKTRITGSNAVYSQAQDLVKVRGNALAVQPERTLRAEEILYSPKSGKMSASGKPQVTIQMQDKKGNSEDERKDS</sequence>
<feature type="compositionally biased region" description="Basic and acidic residues" evidence="1">
    <location>
        <begin position="245"/>
        <end position="258"/>
    </location>
</feature>
<accession>A0A645C3G3</accession>